<evidence type="ECO:0000259" key="1">
    <source>
        <dbReference type="Pfam" id="PF13521"/>
    </source>
</evidence>
<accession>A0ABV7JM64</accession>
<keyword evidence="3" id="KW-1185">Reference proteome</keyword>
<dbReference type="InterPro" id="IPR027417">
    <property type="entry name" value="P-loop_NTPase"/>
</dbReference>
<evidence type="ECO:0000313" key="2">
    <source>
        <dbReference type="EMBL" id="MFC3199188.1"/>
    </source>
</evidence>
<dbReference type="RefSeq" id="WP_379024562.1">
    <property type="nucleotide sequence ID" value="NZ_JBHRTA010000038.1"/>
</dbReference>
<dbReference type="PANTHER" id="PTHR37512:SF1">
    <property type="entry name" value="NADR_TTD14 AAA DOMAIN-CONTAINING PROTEIN"/>
    <property type="match status" value="1"/>
</dbReference>
<dbReference type="SUPFAM" id="SSF52540">
    <property type="entry name" value="P-loop containing nucleoside triphosphate hydrolases"/>
    <property type="match status" value="1"/>
</dbReference>
<dbReference type="EMBL" id="JBHRTA010000038">
    <property type="protein sequence ID" value="MFC3199188.1"/>
    <property type="molecule type" value="Genomic_DNA"/>
</dbReference>
<name>A0ABV7JM64_9SPHI</name>
<dbReference type="InterPro" id="IPR052735">
    <property type="entry name" value="NAD_biosynth-regulator"/>
</dbReference>
<evidence type="ECO:0000313" key="3">
    <source>
        <dbReference type="Proteomes" id="UP001595526"/>
    </source>
</evidence>
<feature type="domain" description="NadR/Ttd14 AAA" evidence="1">
    <location>
        <begin position="10"/>
        <end position="160"/>
    </location>
</feature>
<gene>
    <name evidence="2" type="ORF">ACFOET_16300</name>
</gene>
<comment type="caution">
    <text evidence="2">The sequence shown here is derived from an EMBL/GenBank/DDBJ whole genome shotgun (WGS) entry which is preliminary data.</text>
</comment>
<dbReference type="Pfam" id="PF13521">
    <property type="entry name" value="AAA_28"/>
    <property type="match status" value="1"/>
</dbReference>
<proteinExistence type="predicted"/>
<organism evidence="2 3">
    <name type="scientific">Parapedobacter deserti</name>
    <dbReference type="NCBI Taxonomy" id="1912957"/>
    <lineage>
        <taxon>Bacteria</taxon>
        <taxon>Pseudomonadati</taxon>
        <taxon>Bacteroidota</taxon>
        <taxon>Sphingobacteriia</taxon>
        <taxon>Sphingobacteriales</taxon>
        <taxon>Sphingobacteriaceae</taxon>
        <taxon>Parapedobacter</taxon>
    </lineage>
</organism>
<reference evidence="3" key="1">
    <citation type="journal article" date="2019" name="Int. J. Syst. Evol. Microbiol.">
        <title>The Global Catalogue of Microorganisms (GCM) 10K type strain sequencing project: providing services to taxonomists for standard genome sequencing and annotation.</title>
        <authorList>
            <consortium name="The Broad Institute Genomics Platform"/>
            <consortium name="The Broad Institute Genome Sequencing Center for Infectious Disease"/>
            <person name="Wu L."/>
            <person name="Ma J."/>
        </authorList>
    </citation>
    <scope>NUCLEOTIDE SEQUENCE [LARGE SCALE GENOMIC DNA]</scope>
    <source>
        <strain evidence="3">KCTC 52416</strain>
    </source>
</reference>
<dbReference type="Proteomes" id="UP001595526">
    <property type="component" value="Unassembled WGS sequence"/>
</dbReference>
<dbReference type="PANTHER" id="PTHR37512">
    <property type="entry name" value="TRIFUNCTIONAL NAD BIOSYNTHESIS/REGULATOR PROTEIN NADR"/>
    <property type="match status" value="1"/>
</dbReference>
<dbReference type="InterPro" id="IPR038727">
    <property type="entry name" value="NadR/Ttd14_AAA_dom"/>
</dbReference>
<dbReference type="Gene3D" id="3.40.50.300">
    <property type="entry name" value="P-loop containing nucleotide triphosphate hydrolases"/>
    <property type="match status" value="1"/>
</dbReference>
<protein>
    <submittedName>
        <fullName evidence="2">AAA family ATPase</fullName>
    </submittedName>
</protein>
<sequence>MQKDEKQPIKIAVVGPESTGKSTIAEQLARHFGTVCVPEYAREYCRDLNREYTLQDELNMFYGQLALERSVVPLAQNGILICDTMLLTIKIWCDHLFGYTPGVVLQTLRRTHYDLYLLMDIDLPWVDDPLRDFPHLREHFMGVWRHEMQANNARYQVISGLGSDRFQKALEAVNLFIRSIPVP</sequence>